<keyword evidence="2" id="KW-1003">Cell membrane</keyword>
<keyword evidence="3" id="KW-0997">Cell inner membrane</keyword>
<dbReference type="InterPro" id="IPR004960">
    <property type="entry name" value="LipA_acyltrans"/>
</dbReference>
<keyword evidence="4 8" id="KW-0808">Transferase</keyword>
<keyword evidence="6" id="KW-0012">Acyltransferase</keyword>
<proteinExistence type="predicted"/>
<evidence type="ECO:0000256" key="2">
    <source>
        <dbReference type="ARBA" id="ARBA00022475"/>
    </source>
</evidence>
<dbReference type="RefSeq" id="WP_142601530.1">
    <property type="nucleotide sequence ID" value="NZ_FXSZ01000002.1"/>
</dbReference>
<comment type="subcellular location">
    <subcellularLocation>
        <location evidence="1">Cell inner membrane</location>
    </subcellularLocation>
</comment>
<dbReference type="Pfam" id="PF03279">
    <property type="entry name" value="Lip_A_acyltrans"/>
    <property type="match status" value="1"/>
</dbReference>
<dbReference type="CDD" id="cd07984">
    <property type="entry name" value="LPLAT_LABLAT-like"/>
    <property type="match status" value="1"/>
</dbReference>
<dbReference type="AlphaFoldDB" id="A0A521BC84"/>
<keyword evidence="7" id="KW-0812">Transmembrane</keyword>
<dbReference type="Proteomes" id="UP000315971">
    <property type="component" value="Unassembled WGS sequence"/>
</dbReference>
<evidence type="ECO:0000256" key="6">
    <source>
        <dbReference type="ARBA" id="ARBA00023315"/>
    </source>
</evidence>
<keyword evidence="5 7" id="KW-0472">Membrane</keyword>
<dbReference type="PANTHER" id="PTHR30606:SF10">
    <property type="entry name" value="PHOSPHATIDYLINOSITOL MANNOSIDE ACYLTRANSFERASE"/>
    <property type="match status" value="1"/>
</dbReference>
<keyword evidence="9" id="KW-1185">Reference proteome</keyword>
<evidence type="ECO:0000256" key="7">
    <source>
        <dbReference type="SAM" id="Phobius"/>
    </source>
</evidence>
<protein>
    <submittedName>
        <fullName evidence="8">KDO2-lipid IV(A) lauroyltransferase</fullName>
    </submittedName>
</protein>
<dbReference type="GO" id="GO:0016746">
    <property type="term" value="F:acyltransferase activity"/>
    <property type="evidence" value="ECO:0007669"/>
    <property type="project" value="UniProtKB-KW"/>
</dbReference>
<evidence type="ECO:0000256" key="4">
    <source>
        <dbReference type="ARBA" id="ARBA00022679"/>
    </source>
</evidence>
<feature type="transmembrane region" description="Helical" evidence="7">
    <location>
        <begin position="23"/>
        <end position="46"/>
    </location>
</feature>
<dbReference type="GO" id="GO:0009247">
    <property type="term" value="P:glycolipid biosynthetic process"/>
    <property type="evidence" value="ECO:0007669"/>
    <property type="project" value="UniProtKB-ARBA"/>
</dbReference>
<keyword evidence="7" id="KW-1133">Transmembrane helix</keyword>
<evidence type="ECO:0000313" key="8">
    <source>
        <dbReference type="EMBL" id="SMO44735.1"/>
    </source>
</evidence>
<reference evidence="8 9" key="1">
    <citation type="submission" date="2017-05" db="EMBL/GenBank/DDBJ databases">
        <authorList>
            <person name="Varghese N."/>
            <person name="Submissions S."/>
        </authorList>
    </citation>
    <scope>NUCLEOTIDE SEQUENCE [LARGE SCALE GENOMIC DNA]</scope>
    <source>
        <strain evidence="8 9">DSM 21342</strain>
    </source>
</reference>
<organism evidence="8 9">
    <name type="scientific">Solitalea koreensis</name>
    <dbReference type="NCBI Taxonomy" id="543615"/>
    <lineage>
        <taxon>Bacteria</taxon>
        <taxon>Pseudomonadati</taxon>
        <taxon>Bacteroidota</taxon>
        <taxon>Sphingobacteriia</taxon>
        <taxon>Sphingobacteriales</taxon>
        <taxon>Sphingobacteriaceae</taxon>
        <taxon>Solitalea</taxon>
    </lineage>
</organism>
<dbReference type="GO" id="GO:0005886">
    <property type="term" value="C:plasma membrane"/>
    <property type="evidence" value="ECO:0007669"/>
    <property type="project" value="UniProtKB-SubCell"/>
</dbReference>
<sequence>MLIHILYMHDVIIFAKKNELKKLAYYLSVPWLYLVAILPFPLLYLLSDFVKIILFDLVGYRKKVILSNLRASFPEKSDTEIKIIANKFYHNFTDMLLECIKMLTISTDELDKHFVITNPEILEHYYAKNKGVIGIVGHMINWELAIFAGTKASSKDMIVIYKTLANEYFDKLVLNMRSRFGTVMVPMKSTLRTLVKYHGKPYTLVLAGDQYPGKGDGIYKTTFLNQETYVFKGAENTSKKFDNAVVFFDLRRVKRGCYTITYTPLVEDAKNTSDGEITELHVRCLEKAILETPDTWLWSHRRWK</sequence>
<evidence type="ECO:0000313" key="9">
    <source>
        <dbReference type="Proteomes" id="UP000315971"/>
    </source>
</evidence>
<name>A0A521BC84_9SPHI</name>
<dbReference type="EMBL" id="FXSZ01000002">
    <property type="protein sequence ID" value="SMO44735.1"/>
    <property type="molecule type" value="Genomic_DNA"/>
</dbReference>
<evidence type="ECO:0000256" key="5">
    <source>
        <dbReference type="ARBA" id="ARBA00023136"/>
    </source>
</evidence>
<dbReference type="OrthoDB" id="9801955at2"/>
<evidence type="ECO:0000256" key="1">
    <source>
        <dbReference type="ARBA" id="ARBA00004533"/>
    </source>
</evidence>
<evidence type="ECO:0000256" key="3">
    <source>
        <dbReference type="ARBA" id="ARBA00022519"/>
    </source>
</evidence>
<accession>A0A521BC84</accession>
<gene>
    <name evidence="8" type="ORF">SAMN06265350_10288</name>
</gene>
<dbReference type="PANTHER" id="PTHR30606">
    <property type="entry name" value="LIPID A BIOSYNTHESIS LAUROYL ACYLTRANSFERASE"/>
    <property type="match status" value="1"/>
</dbReference>